<feature type="compositionally biased region" description="Basic and acidic residues" evidence="2">
    <location>
        <begin position="46"/>
        <end position="59"/>
    </location>
</feature>
<dbReference type="AlphaFoldDB" id="W9XZN9"/>
<reference evidence="3 4" key="1">
    <citation type="submission" date="2013-03" db="EMBL/GenBank/DDBJ databases">
        <title>The Genome Sequence of Capronia coronata CBS 617.96.</title>
        <authorList>
            <consortium name="The Broad Institute Genomics Platform"/>
            <person name="Cuomo C."/>
            <person name="de Hoog S."/>
            <person name="Gorbushina A."/>
            <person name="Walker B."/>
            <person name="Young S.K."/>
            <person name="Zeng Q."/>
            <person name="Gargeya S."/>
            <person name="Fitzgerald M."/>
            <person name="Haas B."/>
            <person name="Abouelleil A."/>
            <person name="Allen A.W."/>
            <person name="Alvarado L."/>
            <person name="Arachchi H.M."/>
            <person name="Berlin A.M."/>
            <person name="Chapman S.B."/>
            <person name="Gainer-Dewar J."/>
            <person name="Goldberg J."/>
            <person name="Griggs A."/>
            <person name="Gujja S."/>
            <person name="Hansen M."/>
            <person name="Howarth C."/>
            <person name="Imamovic A."/>
            <person name="Ireland A."/>
            <person name="Larimer J."/>
            <person name="McCowan C."/>
            <person name="Murphy C."/>
            <person name="Pearson M."/>
            <person name="Poon T.W."/>
            <person name="Priest M."/>
            <person name="Roberts A."/>
            <person name="Saif S."/>
            <person name="Shea T."/>
            <person name="Sisk P."/>
            <person name="Sykes S."/>
            <person name="Wortman J."/>
            <person name="Nusbaum C."/>
            <person name="Birren B."/>
        </authorList>
    </citation>
    <scope>NUCLEOTIDE SEQUENCE [LARGE SCALE GENOMIC DNA]</scope>
    <source>
        <strain evidence="3 4">CBS 617.96</strain>
    </source>
</reference>
<dbReference type="OrthoDB" id="5355126at2759"/>
<accession>W9XZN9</accession>
<proteinExistence type="predicted"/>
<dbReference type="HOGENOM" id="CLU_129945_1_0_1"/>
<dbReference type="Proteomes" id="UP000019484">
    <property type="component" value="Unassembled WGS sequence"/>
</dbReference>
<feature type="coiled-coil region" evidence="1">
    <location>
        <begin position="80"/>
        <end position="107"/>
    </location>
</feature>
<evidence type="ECO:0008006" key="5">
    <source>
        <dbReference type="Google" id="ProtNLM"/>
    </source>
</evidence>
<organism evidence="3 4">
    <name type="scientific">Capronia coronata CBS 617.96</name>
    <dbReference type="NCBI Taxonomy" id="1182541"/>
    <lineage>
        <taxon>Eukaryota</taxon>
        <taxon>Fungi</taxon>
        <taxon>Dikarya</taxon>
        <taxon>Ascomycota</taxon>
        <taxon>Pezizomycotina</taxon>
        <taxon>Eurotiomycetes</taxon>
        <taxon>Chaetothyriomycetidae</taxon>
        <taxon>Chaetothyriales</taxon>
        <taxon>Herpotrichiellaceae</taxon>
        <taxon>Capronia</taxon>
    </lineage>
</organism>
<feature type="compositionally biased region" description="Polar residues" evidence="2">
    <location>
        <begin position="63"/>
        <end position="76"/>
    </location>
</feature>
<sequence>MSRRGLTIAGLAVASGAGYYLYKAGGDPKTAEKRFEADASKLSADIKKELPGRQKEAEKTAQAWASQAGQKVDQTSAEAKAKLAKAEAETRSKLAEAEARAKELGAKTNKEFNSAVDKFDKTVEDKAAKAKSGLSSWFGGK</sequence>
<evidence type="ECO:0000256" key="1">
    <source>
        <dbReference type="SAM" id="Coils"/>
    </source>
</evidence>
<evidence type="ECO:0000313" key="3">
    <source>
        <dbReference type="EMBL" id="EXJ85708.1"/>
    </source>
</evidence>
<feature type="region of interest" description="Disordered" evidence="2">
    <location>
        <begin position="46"/>
        <end position="76"/>
    </location>
</feature>
<comment type="caution">
    <text evidence="3">The sequence shown here is derived from an EMBL/GenBank/DDBJ whole genome shotgun (WGS) entry which is preliminary data.</text>
</comment>
<evidence type="ECO:0000256" key="2">
    <source>
        <dbReference type="SAM" id="MobiDB-lite"/>
    </source>
</evidence>
<protein>
    <recommendedName>
        <fullName evidence="5">Calcofluor white hypersensitive protein</fullName>
    </recommendedName>
</protein>
<evidence type="ECO:0000313" key="4">
    <source>
        <dbReference type="Proteomes" id="UP000019484"/>
    </source>
</evidence>
<dbReference type="eggNOG" id="ENOG502SSX2">
    <property type="taxonomic scope" value="Eukaryota"/>
</dbReference>
<gene>
    <name evidence="3" type="ORF">A1O1_06076</name>
</gene>
<keyword evidence="1" id="KW-0175">Coiled coil</keyword>
<dbReference type="RefSeq" id="XP_007725146.1">
    <property type="nucleotide sequence ID" value="XM_007726956.1"/>
</dbReference>
<dbReference type="EMBL" id="AMWN01000005">
    <property type="protein sequence ID" value="EXJ85708.1"/>
    <property type="molecule type" value="Genomic_DNA"/>
</dbReference>
<keyword evidence="4" id="KW-1185">Reference proteome</keyword>
<dbReference type="GeneID" id="19160945"/>
<name>W9XZN9_9EURO</name>